<evidence type="ECO:0000313" key="1">
    <source>
        <dbReference type="EMBL" id="KRG18469.1"/>
    </source>
</evidence>
<evidence type="ECO:0000313" key="3">
    <source>
        <dbReference type="Proteomes" id="UP000051497"/>
    </source>
</evidence>
<protein>
    <submittedName>
        <fullName evidence="1">Uncharacterized protein</fullName>
    </submittedName>
</protein>
<reference evidence="2" key="3">
    <citation type="submission" date="2021-06" db="EMBL/GenBank/DDBJ databases">
        <title>Genomic Description and Analysis of Intracellular Bacteria, Candidatus Berkiella cookevillensis and Candidatus Berkiella aquae.</title>
        <authorList>
            <person name="Kidane D.T."/>
            <person name="Mehari Y.T."/>
            <person name="Rice F.C."/>
            <person name="Arivett B.A."/>
            <person name="Farone A.L."/>
            <person name="Berk S.G."/>
            <person name="Farone M.B."/>
        </authorList>
    </citation>
    <scope>NUCLEOTIDE SEQUENCE</scope>
    <source>
        <strain evidence="2">HT99</strain>
    </source>
</reference>
<sequence>MLSQLEFTAWLGKLRIDVLPLIEGAFDFSSTLSGESVTLHLPIPVSALTFDVDDKLVKIEMRLPGSWAQSWLTQYHLDGNPPLKGQVLSKIGVPTVSIPYPISMGVQEQWLYNHGNYWFSLKFEDEKLTCISLLLPHLINDTIKGRSMPIRTCKG</sequence>
<reference evidence="2" key="2">
    <citation type="journal article" date="2016" name="Genome Announc.">
        <title>Draft Genome Sequences of Two Novel Amoeba-Resistant Intranuclear Bacteria, 'Candidatus Berkiella cookevillensis' and 'Candidatus Berkiella aquae'.</title>
        <authorList>
            <person name="Mehari Y.T."/>
            <person name="Arivett B.A."/>
            <person name="Farone A.L."/>
            <person name="Gunderson J.H."/>
            <person name="Farone M.B."/>
        </authorList>
    </citation>
    <scope>NUCLEOTIDE SEQUENCE</scope>
    <source>
        <strain evidence="2">HT99</strain>
    </source>
</reference>
<dbReference type="STRING" id="295108.HT99x_03000"/>
<proteinExistence type="predicted"/>
<accession>A0A0Q9YD66</accession>
<evidence type="ECO:0000313" key="2">
    <source>
        <dbReference type="EMBL" id="MCS5709914.1"/>
    </source>
</evidence>
<dbReference type="EMBL" id="LKAJ02000001">
    <property type="protein sequence ID" value="MCS5709914.1"/>
    <property type="molecule type" value="Genomic_DNA"/>
</dbReference>
<dbReference type="Proteomes" id="UP000051497">
    <property type="component" value="Unassembled WGS sequence"/>
</dbReference>
<dbReference type="RefSeq" id="WP_075067591.1">
    <property type="nucleotide sequence ID" value="NZ_LKAJ02000001.1"/>
</dbReference>
<keyword evidence="3" id="KW-1185">Reference proteome</keyword>
<gene>
    <name evidence="2" type="ORF">HT99x_000590</name>
    <name evidence="1" type="ORF">HT99x_03000</name>
</gene>
<name>A0A0Q9YD66_9GAMM</name>
<organism evidence="1">
    <name type="scientific">Candidatus Berkiella aquae</name>
    <dbReference type="NCBI Taxonomy" id="295108"/>
    <lineage>
        <taxon>Bacteria</taxon>
        <taxon>Pseudomonadati</taxon>
        <taxon>Pseudomonadota</taxon>
        <taxon>Gammaproteobacteria</taxon>
        <taxon>Candidatus Berkiellales</taxon>
        <taxon>Candidatus Berkiellaceae</taxon>
        <taxon>Candidatus Berkiella</taxon>
    </lineage>
</organism>
<dbReference type="AlphaFoldDB" id="A0A0Q9YD66"/>
<dbReference type="EMBL" id="LKAJ01000020">
    <property type="protein sequence ID" value="KRG18469.1"/>
    <property type="molecule type" value="Genomic_DNA"/>
</dbReference>
<comment type="caution">
    <text evidence="1">The sequence shown here is derived from an EMBL/GenBank/DDBJ whole genome shotgun (WGS) entry which is preliminary data.</text>
</comment>
<reference evidence="1" key="1">
    <citation type="submission" date="2015-09" db="EMBL/GenBank/DDBJ databases">
        <title>Draft Genome Sequences of Two Novel Amoeba-resistant Intranuclear Bacteria, Candidatus Berkiella cookevillensis and Candidatus Berkiella aquae.</title>
        <authorList>
            <person name="Mehari Y.T."/>
            <person name="Arivett B.A."/>
            <person name="Farone A.L."/>
            <person name="Gunderson J.H."/>
            <person name="Farone M.B."/>
        </authorList>
    </citation>
    <scope>NUCLEOTIDE SEQUENCE [LARGE SCALE GENOMIC DNA]</scope>
    <source>
        <strain evidence="1">HT99</strain>
    </source>
</reference>